<evidence type="ECO:0000313" key="2">
    <source>
        <dbReference type="Proteomes" id="UP000824281"/>
    </source>
</evidence>
<protein>
    <recommendedName>
        <fullName evidence="3">Right-handed parallel beta-helix repeat-containing protein</fullName>
    </recommendedName>
</protein>
<reference evidence="1 2" key="1">
    <citation type="submission" date="2021-08" db="EMBL/GenBank/DDBJ databases">
        <title>Comparative Genomics Analysis of the Genus Qipengyuania Reveals Extensive Genetic Diversity and Metabolic Versatility, Including the Description of Fifteen Novel Species.</title>
        <authorList>
            <person name="Liu Y."/>
        </authorList>
    </citation>
    <scope>NUCLEOTIDE SEQUENCE [LARGE SCALE GENOMIC DNA]</scope>
    <source>
        <strain evidence="1 2">1NDH13</strain>
    </source>
</reference>
<keyword evidence="2" id="KW-1185">Reference proteome</keyword>
<name>A0ABX8ZJF3_9SPHN</name>
<dbReference type="RefSeq" id="WP_221424592.1">
    <property type="nucleotide sequence ID" value="NZ_CP081295.1"/>
</dbReference>
<accession>A0ABX8ZJF3</accession>
<gene>
    <name evidence="1" type="ORF">K3148_09585</name>
</gene>
<organism evidence="1 2">
    <name type="scientific">Qipengyuania aurantiaca</name>
    <dbReference type="NCBI Taxonomy" id="2867233"/>
    <lineage>
        <taxon>Bacteria</taxon>
        <taxon>Pseudomonadati</taxon>
        <taxon>Pseudomonadota</taxon>
        <taxon>Alphaproteobacteria</taxon>
        <taxon>Sphingomonadales</taxon>
        <taxon>Erythrobacteraceae</taxon>
        <taxon>Qipengyuania</taxon>
    </lineage>
</organism>
<evidence type="ECO:0008006" key="3">
    <source>
        <dbReference type="Google" id="ProtNLM"/>
    </source>
</evidence>
<proteinExistence type="predicted"/>
<evidence type="ECO:0000313" key="1">
    <source>
        <dbReference type="EMBL" id="QZD89087.1"/>
    </source>
</evidence>
<dbReference type="Proteomes" id="UP000824281">
    <property type="component" value="Chromosome"/>
</dbReference>
<sequence length="559" mass="60083">MTTVATRAGAIGQDFTGSEIIETAGFSAKGDGGEGRYYLIDPATYTGTPADAGPGTIECANGWYRLMGATLYIEQFGASGLGADAATIDGSAGFDSAPAINAAIAFANASGASRVSARTKGQFGVGAQIVIDSDRLTFGNGLSPFSMALVALTTNSFMADEGIIELVKNRTSIDGVWLRIPTGVYDPVTDTGTRVSGLRTRNATEKIFHNRIWNAEVVGGYKSFHIEGFEGDLRKTRAFGPYAYGYHVTGADTEFSPSCTASEGDVGFYTSAGVEGAMHCVRNRINFHFEGGLPNRMYCFDDTALETGIWCDNMRGGHLLTFHTKTGQNARAVGPVHFLRMERCRANTIENVGVYRASDEATLAVSAPTYFLDIPAEWQGDPWTTIRNRFLGYRLDEVDMARDADMLRRVARNTFLGCEGKHVARLAGDNHQLTGAGESLIAGGTARFERFLTRRPGGEGSHVLRVLGRAIVSVGPEEDALFDLSLRVPILEGDATEFTGTATVRERERSGPEEIAISVSDVVYDAEDNRIAFDLTGPAMFPTKCEVVLTDVLCDNGGF</sequence>
<dbReference type="EMBL" id="CP081295">
    <property type="protein sequence ID" value="QZD89087.1"/>
    <property type="molecule type" value="Genomic_DNA"/>
</dbReference>